<keyword evidence="4" id="KW-0732">Signal</keyword>
<comment type="similarity">
    <text evidence="1 3">Belongs to the chorion protein family.</text>
</comment>
<dbReference type="GO" id="GO:0005213">
    <property type="term" value="F:structural constituent of egg chorion"/>
    <property type="evidence" value="ECO:0007669"/>
    <property type="project" value="InterPro"/>
</dbReference>
<evidence type="ECO:0000256" key="4">
    <source>
        <dbReference type="SAM" id="SignalP"/>
    </source>
</evidence>
<feature type="chain" id="PRO_5008264927" evidence="4">
    <location>
        <begin position="22"/>
        <end position="166"/>
    </location>
</feature>
<dbReference type="EMBL" id="KQ460890">
    <property type="protein sequence ID" value="KPJ10916.1"/>
    <property type="molecule type" value="Genomic_DNA"/>
</dbReference>
<dbReference type="GO" id="GO:0007304">
    <property type="term" value="P:chorion-containing eggshell formation"/>
    <property type="evidence" value="ECO:0007669"/>
    <property type="project" value="InterPro"/>
</dbReference>
<evidence type="ECO:0000256" key="3">
    <source>
        <dbReference type="RuleBase" id="RU004378"/>
    </source>
</evidence>
<feature type="signal peptide" evidence="4">
    <location>
        <begin position="1"/>
        <end position="21"/>
    </location>
</feature>
<keyword evidence="6" id="KW-1185">Reference proteome</keyword>
<sequence length="166" mass="16039">MSPFAFLLLCIQACLVQNAYSACLGAGLGLGYADGWAGECGRGYGPGLATEFGYGPGLGLGYETGLGLGYGLAGPAAIAGPAYGGTGVGDIAVAGEMGVAGTTLVAGQVPILGAVRFGGDVPAGGVAPSPAAALVDAGATALITAVTCTKNKLWPSESVHNKCDET</sequence>
<dbReference type="Pfam" id="PF01723">
    <property type="entry name" value="Chorion_1"/>
    <property type="match status" value="1"/>
</dbReference>
<evidence type="ECO:0000313" key="6">
    <source>
        <dbReference type="Proteomes" id="UP000053240"/>
    </source>
</evidence>
<evidence type="ECO:0000256" key="2">
    <source>
        <dbReference type="ARBA" id="ARBA00022737"/>
    </source>
</evidence>
<dbReference type="InParanoid" id="A0A194R4X5"/>
<dbReference type="Proteomes" id="UP000053240">
    <property type="component" value="Unassembled WGS sequence"/>
</dbReference>
<keyword evidence="2" id="KW-0677">Repeat</keyword>
<organism evidence="5 6">
    <name type="scientific">Papilio machaon</name>
    <name type="common">Old World swallowtail butterfly</name>
    <dbReference type="NCBI Taxonomy" id="76193"/>
    <lineage>
        <taxon>Eukaryota</taxon>
        <taxon>Metazoa</taxon>
        <taxon>Ecdysozoa</taxon>
        <taxon>Arthropoda</taxon>
        <taxon>Hexapoda</taxon>
        <taxon>Insecta</taxon>
        <taxon>Pterygota</taxon>
        <taxon>Neoptera</taxon>
        <taxon>Endopterygota</taxon>
        <taxon>Lepidoptera</taxon>
        <taxon>Glossata</taxon>
        <taxon>Ditrysia</taxon>
        <taxon>Papilionoidea</taxon>
        <taxon>Papilionidae</taxon>
        <taxon>Papilioninae</taxon>
        <taxon>Papilio</taxon>
    </lineage>
</organism>
<evidence type="ECO:0000313" key="5">
    <source>
        <dbReference type="EMBL" id="KPJ10916.1"/>
    </source>
</evidence>
<dbReference type="AlphaFoldDB" id="A0A194R4X5"/>
<proteinExistence type="inferred from homology"/>
<name>A0A194R4X5_PAPMA</name>
<accession>A0A194R4X5</accession>
<dbReference type="GO" id="GO:0042600">
    <property type="term" value="C:egg chorion"/>
    <property type="evidence" value="ECO:0007669"/>
    <property type="project" value="InterPro"/>
</dbReference>
<protein>
    <submittedName>
        <fullName evidence="5">Chorion class A protein Ld2/Ld41</fullName>
    </submittedName>
</protein>
<reference evidence="5 6" key="1">
    <citation type="journal article" date="2015" name="Nat. Commun.">
        <title>Outbred genome sequencing and CRISPR/Cas9 gene editing in butterflies.</title>
        <authorList>
            <person name="Li X."/>
            <person name="Fan D."/>
            <person name="Zhang W."/>
            <person name="Liu G."/>
            <person name="Zhang L."/>
            <person name="Zhao L."/>
            <person name="Fang X."/>
            <person name="Chen L."/>
            <person name="Dong Y."/>
            <person name="Chen Y."/>
            <person name="Ding Y."/>
            <person name="Zhao R."/>
            <person name="Feng M."/>
            <person name="Zhu Y."/>
            <person name="Feng Y."/>
            <person name="Jiang X."/>
            <person name="Zhu D."/>
            <person name="Xiang H."/>
            <person name="Feng X."/>
            <person name="Li S."/>
            <person name="Wang J."/>
            <person name="Zhang G."/>
            <person name="Kronforst M.R."/>
            <person name="Wang W."/>
        </authorList>
    </citation>
    <scope>NUCLEOTIDE SEQUENCE [LARGE SCALE GENOMIC DNA]</scope>
    <source>
        <strain evidence="5">Ya'a_city_454_Pm</strain>
        <tissue evidence="5">Whole body</tissue>
    </source>
</reference>
<dbReference type="InterPro" id="IPR002635">
    <property type="entry name" value="Chorion"/>
</dbReference>
<evidence type="ECO:0000256" key="1">
    <source>
        <dbReference type="ARBA" id="ARBA00005906"/>
    </source>
</evidence>
<gene>
    <name evidence="5" type="ORF">RR48_10096</name>
</gene>